<keyword evidence="4" id="KW-0812">Transmembrane</keyword>
<keyword evidence="5" id="KW-0798">TonB box</keyword>
<dbReference type="InterPro" id="IPR039426">
    <property type="entry name" value="TonB-dep_rcpt-like"/>
</dbReference>
<name>A0A4R1YIY3_9RHOB</name>
<dbReference type="InterPro" id="IPR000531">
    <property type="entry name" value="Beta-barrel_TonB"/>
</dbReference>
<dbReference type="GO" id="GO:0009279">
    <property type="term" value="C:cell outer membrane"/>
    <property type="evidence" value="ECO:0007669"/>
    <property type="project" value="UniProtKB-SubCell"/>
</dbReference>
<accession>A0A4R1YIY3</accession>
<keyword evidence="3" id="KW-1134">Transmembrane beta strand</keyword>
<keyword evidence="6" id="KW-0472">Membrane</keyword>
<feature type="signal peptide" evidence="9">
    <location>
        <begin position="1"/>
        <end position="32"/>
    </location>
</feature>
<feature type="domain" description="TonB-dependent receptor-like beta-barrel" evidence="10">
    <location>
        <begin position="194"/>
        <end position="630"/>
    </location>
</feature>
<evidence type="ECO:0000256" key="3">
    <source>
        <dbReference type="ARBA" id="ARBA00022452"/>
    </source>
</evidence>
<dbReference type="SUPFAM" id="SSF56935">
    <property type="entry name" value="Porins"/>
    <property type="match status" value="1"/>
</dbReference>
<dbReference type="Pfam" id="PF00593">
    <property type="entry name" value="TonB_dep_Rec_b-barrel"/>
    <property type="match status" value="1"/>
</dbReference>
<feature type="chain" id="PRO_5020614344" evidence="9">
    <location>
        <begin position="33"/>
        <end position="667"/>
    </location>
</feature>
<organism evidence="11 12">
    <name type="scientific">Rhodovulum steppense</name>
    <dbReference type="NCBI Taxonomy" id="540251"/>
    <lineage>
        <taxon>Bacteria</taxon>
        <taxon>Pseudomonadati</taxon>
        <taxon>Pseudomonadota</taxon>
        <taxon>Alphaproteobacteria</taxon>
        <taxon>Rhodobacterales</taxon>
        <taxon>Paracoccaceae</taxon>
        <taxon>Rhodovulum</taxon>
    </lineage>
</organism>
<evidence type="ECO:0000256" key="6">
    <source>
        <dbReference type="ARBA" id="ARBA00023136"/>
    </source>
</evidence>
<evidence type="ECO:0000256" key="9">
    <source>
        <dbReference type="SAM" id="SignalP"/>
    </source>
</evidence>
<keyword evidence="11" id="KW-0675">Receptor</keyword>
<comment type="subcellular location">
    <subcellularLocation>
        <location evidence="1">Cell outer membrane</location>
        <topology evidence="1">Multi-pass membrane protein</topology>
    </subcellularLocation>
</comment>
<protein>
    <submittedName>
        <fullName evidence="11">Iron complex outermembrane receptor protein</fullName>
    </submittedName>
</protein>
<reference evidence="11 12" key="1">
    <citation type="submission" date="2019-03" db="EMBL/GenBank/DDBJ databases">
        <title>Genomic Encyclopedia of Type Strains, Phase IV (KMG-IV): sequencing the most valuable type-strain genomes for metagenomic binning, comparative biology and taxonomic classification.</title>
        <authorList>
            <person name="Goeker M."/>
        </authorList>
    </citation>
    <scope>NUCLEOTIDE SEQUENCE [LARGE SCALE GENOMIC DNA]</scope>
    <source>
        <strain evidence="11 12">DSM 21153</strain>
    </source>
</reference>
<sequence length="667" mass="71852">MRGIMPTCSNSHTLLTMTVAAFALGAPGHVRAGDNGAAVAPSSIAGVGTDGRTLDIVTRGARPGKDQKPQTRQTRAIYDPAGGQDGRNLPRPDLPLCANWRGGPRGTLLPAGPGGSGLPQPGRHGLIGLGYSKACERTEAVLQFSTRGDRFFARGTIYSEDVGAYRAPEGPLVRSDRERLSYSLGAGLVGRNGSFLSFDARRLERDRILFQGNATGADTRRFDVEGYDLAGTYVLDGSGATRLRVEGRFNRIDRINDNFSFRGPPPTRSEVRLDRETVDVLAVIDGGGAGFIWTLGIEYASDQRDGTRYQGPALTPQSPNYADARVASTALTAEGTWTLAPESRLKTGLRLDHVDARLGDIDRSGMLTGGGATPTPRQMFAATYGYGGEGRKSETNLGAGLRFERDFNGQQGQLFAGLTYTPRTADPRERYLTSFTPATAPQIFSTWIGNPDLDPERHAMLEVGGNTSRGPWTLAGRAYADWVEDFILWDRARGQAGVTRADNVNIYRNVDAFIAGLEAKATYRWDNGVWAGAEVWLTHGENTTDNRPIAQIPPAEAALKLGWKGKTISVEGTWHLVAKQSRLDNDFVTGSGADGDGRGGALAAGYGSLDLAANWSPRPNTILSLGVANVFDKDYIQLIERMDIDDPFKINPTAPGRSLWAGATIRF</sequence>
<evidence type="ECO:0000256" key="7">
    <source>
        <dbReference type="ARBA" id="ARBA00023237"/>
    </source>
</evidence>
<dbReference type="GO" id="GO:0044718">
    <property type="term" value="P:siderophore transmembrane transport"/>
    <property type="evidence" value="ECO:0007669"/>
    <property type="project" value="TreeGrafter"/>
</dbReference>
<feature type="region of interest" description="Disordered" evidence="8">
    <location>
        <begin position="59"/>
        <end position="91"/>
    </location>
</feature>
<evidence type="ECO:0000256" key="2">
    <source>
        <dbReference type="ARBA" id="ARBA00022448"/>
    </source>
</evidence>
<gene>
    <name evidence="11" type="ORF">EV216_13322</name>
</gene>
<keyword evidence="2" id="KW-0813">Transport</keyword>
<dbReference type="PANTHER" id="PTHR30069">
    <property type="entry name" value="TONB-DEPENDENT OUTER MEMBRANE RECEPTOR"/>
    <property type="match status" value="1"/>
</dbReference>
<dbReference type="GO" id="GO:0015344">
    <property type="term" value="F:siderophore uptake transmembrane transporter activity"/>
    <property type="evidence" value="ECO:0007669"/>
    <property type="project" value="TreeGrafter"/>
</dbReference>
<evidence type="ECO:0000256" key="5">
    <source>
        <dbReference type="ARBA" id="ARBA00023077"/>
    </source>
</evidence>
<keyword evidence="7" id="KW-0998">Cell outer membrane</keyword>
<keyword evidence="12" id="KW-1185">Reference proteome</keyword>
<proteinExistence type="predicted"/>
<dbReference type="PANTHER" id="PTHR30069:SF49">
    <property type="entry name" value="OUTER MEMBRANE PROTEIN C"/>
    <property type="match status" value="1"/>
</dbReference>
<evidence type="ECO:0000256" key="4">
    <source>
        <dbReference type="ARBA" id="ARBA00022692"/>
    </source>
</evidence>
<dbReference type="Proteomes" id="UP000295277">
    <property type="component" value="Unassembled WGS sequence"/>
</dbReference>
<evidence type="ECO:0000313" key="12">
    <source>
        <dbReference type="Proteomes" id="UP000295277"/>
    </source>
</evidence>
<keyword evidence="9" id="KW-0732">Signal</keyword>
<comment type="caution">
    <text evidence="11">The sequence shown here is derived from an EMBL/GenBank/DDBJ whole genome shotgun (WGS) entry which is preliminary data.</text>
</comment>
<evidence type="ECO:0000313" key="11">
    <source>
        <dbReference type="EMBL" id="TCM76576.1"/>
    </source>
</evidence>
<dbReference type="EMBL" id="SLVM01000033">
    <property type="protein sequence ID" value="TCM76576.1"/>
    <property type="molecule type" value="Genomic_DNA"/>
</dbReference>
<evidence type="ECO:0000259" key="10">
    <source>
        <dbReference type="Pfam" id="PF00593"/>
    </source>
</evidence>
<evidence type="ECO:0000256" key="1">
    <source>
        <dbReference type="ARBA" id="ARBA00004571"/>
    </source>
</evidence>
<dbReference type="Gene3D" id="2.40.170.20">
    <property type="entry name" value="TonB-dependent receptor, beta-barrel domain"/>
    <property type="match status" value="1"/>
</dbReference>
<dbReference type="InterPro" id="IPR036942">
    <property type="entry name" value="Beta-barrel_TonB_sf"/>
</dbReference>
<evidence type="ECO:0000256" key="8">
    <source>
        <dbReference type="SAM" id="MobiDB-lite"/>
    </source>
</evidence>
<dbReference type="AlphaFoldDB" id="A0A4R1YIY3"/>